<organism evidence="2 3">
    <name type="scientific">Sphagnum troendelagicum</name>
    <dbReference type="NCBI Taxonomy" id="128251"/>
    <lineage>
        <taxon>Eukaryota</taxon>
        <taxon>Viridiplantae</taxon>
        <taxon>Streptophyta</taxon>
        <taxon>Embryophyta</taxon>
        <taxon>Bryophyta</taxon>
        <taxon>Sphagnophytina</taxon>
        <taxon>Sphagnopsida</taxon>
        <taxon>Sphagnales</taxon>
        <taxon>Sphagnaceae</taxon>
        <taxon>Sphagnum</taxon>
    </lineage>
</organism>
<feature type="compositionally biased region" description="Basic residues" evidence="1">
    <location>
        <begin position="347"/>
        <end position="357"/>
    </location>
</feature>
<dbReference type="EMBL" id="OZ019895">
    <property type="protein sequence ID" value="CAK9218503.1"/>
    <property type="molecule type" value="Genomic_DNA"/>
</dbReference>
<proteinExistence type="predicted"/>
<reference evidence="2" key="1">
    <citation type="submission" date="2024-02" db="EMBL/GenBank/DDBJ databases">
        <authorList>
            <consortium name="ELIXIR-Norway"/>
            <consortium name="Elixir Norway"/>
        </authorList>
    </citation>
    <scope>NUCLEOTIDE SEQUENCE</scope>
</reference>
<dbReference type="Proteomes" id="UP001497512">
    <property type="component" value="Chromosome 3"/>
</dbReference>
<protein>
    <submittedName>
        <fullName evidence="2">Uncharacterized protein</fullName>
    </submittedName>
</protein>
<evidence type="ECO:0000313" key="3">
    <source>
        <dbReference type="Proteomes" id="UP001497512"/>
    </source>
</evidence>
<name>A0ABP0UC09_9BRYO</name>
<accession>A0ABP0UC09</accession>
<feature type="region of interest" description="Disordered" evidence="1">
    <location>
        <begin position="237"/>
        <end position="365"/>
    </location>
</feature>
<feature type="compositionally biased region" description="Pro residues" evidence="1">
    <location>
        <begin position="300"/>
        <end position="310"/>
    </location>
</feature>
<feature type="compositionally biased region" description="Low complexity" evidence="1">
    <location>
        <begin position="255"/>
        <end position="264"/>
    </location>
</feature>
<evidence type="ECO:0000313" key="2">
    <source>
        <dbReference type="EMBL" id="CAK9218503.1"/>
    </source>
</evidence>
<evidence type="ECO:0000256" key="1">
    <source>
        <dbReference type="SAM" id="MobiDB-lite"/>
    </source>
</evidence>
<gene>
    <name evidence="2" type="ORF">CSSPTR1EN2_LOCUS14017</name>
</gene>
<keyword evidence="3" id="KW-1185">Reference proteome</keyword>
<feature type="compositionally biased region" description="Basic residues" evidence="1">
    <location>
        <begin position="313"/>
        <end position="322"/>
    </location>
</feature>
<sequence>MAQAVIAPSSSHGCLSSSSSVSSSHDCLASPSSSSVPANLPTSRLLSLQACNFSVSVSQVASCRRCQRRLGARIFAKSVCQDESPVLEEKVKPLQPAELNLPLEITPTSHETLHSRKGLEAAAQMLGHGSRRQMKEALQAAKKYGKMTVSEALQEAKKHVGKDGLAKLALFGGVASVGLLVSGAVLTSLELLPLAPEALQIIGVTYSLLLASQLLQGKPAEFAVSPIKAVLELVDSGNVNPHNPKKSLISTLHNSSTPNSSSSSSGGGGAPPPLPAAAAKPPFTPAVALTPVPSSSLSSPPRPGSPPSPALNPRKKKTTKSRPKSEEKKSAKNGIEQRSSSSPIESKKKKSRKKTPKKALDKVHK</sequence>
<feature type="compositionally biased region" description="Low complexity" evidence="1">
    <location>
        <begin position="276"/>
        <end position="299"/>
    </location>
</feature>